<dbReference type="InterPro" id="IPR003959">
    <property type="entry name" value="ATPase_AAA_core"/>
</dbReference>
<dbReference type="GO" id="GO:0005737">
    <property type="term" value="C:cytoplasm"/>
    <property type="evidence" value="ECO:0007669"/>
    <property type="project" value="TreeGrafter"/>
</dbReference>
<protein>
    <recommendedName>
        <fullName evidence="3">AAA+ ATPase domain-containing protein</fullName>
    </recommendedName>
</protein>
<gene>
    <name evidence="4" type="ORF">S01H1_03425</name>
</gene>
<dbReference type="PANTHER" id="PTHR11638">
    <property type="entry name" value="ATP-DEPENDENT CLP PROTEASE"/>
    <property type="match status" value="1"/>
</dbReference>
<feature type="non-terminal residue" evidence="4">
    <location>
        <position position="533"/>
    </location>
</feature>
<dbReference type="PANTHER" id="PTHR11638:SF175">
    <property type="entry name" value="ATP-DEPENDENT CLP PROTEASE, ATP-BINDING SUBUNIT CLPC"/>
    <property type="match status" value="1"/>
</dbReference>
<dbReference type="InterPro" id="IPR027417">
    <property type="entry name" value="P-loop_NTPase"/>
</dbReference>
<dbReference type="Gene3D" id="1.10.1780.10">
    <property type="entry name" value="Clp, N-terminal domain"/>
    <property type="match status" value="1"/>
</dbReference>
<dbReference type="InterPro" id="IPR041546">
    <property type="entry name" value="ClpA/ClpB_AAA_lid"/>
</dbReference>
<sequence length="533" mass="61650">LFFYSLLLGNEEISFIFSRANLDLKQIQRRLEEKTKILRKGKLKGFSKDFEETLIEASKISREKQHERIQIEEVIIALARKEKCFEKILIDFDLQVVDFENIIFWLESLERKIEEKKKFWSKENLARSGSLGREWAAGYTVTLDKFSIDLTKVLKGIIELIGHKEEIERLERVLARKEINNVLLVGEPGTGRKTILQVLAQKSLFGQCRPEINHKRVVFFDIASLISQTGQNFEPFLEKIFDEVLRTGNVILVIDEFQNYVGRLRKPGVIDISGILLKYLRHPEFRFIGITSPQGLHKHIEQNPGLETLFEKVEVTEISPREAILVLESLASYFEKRYKKFISYPALRDIVNFADRYLPSFSFPKKAIDLLDEAMVYLSASAKERILLPRHVRKVVSEKIKIPVGEMESEEREILLNLEYLIHKRIINQDEAVKEVATAMRRARAEISLREEPIGCFLFLGPTGVGKTETSKALAEVYFGSEEKMIRLDMSEFQAIEDIPRLIGSVKQEGLLTTPIRERPFSLILLDEIEKAH</sequence>
<name>X0S910_9ZZZZ</name>
<keyword evidence="1" id="KW-0547">Nucleotide-binding</keyword>
<dbReference type="SMART" id="SM00382">
    <property type="entry name" value="AAA"/>
    <property type="match status" value="1"/>
</dbReference>
<evidence type="ECO:0000256" key="1">
    <source>
        <dbReference type="ARBA" id="ARBA00022741"/>
    </source>
</evidence>
<dbReference type="InterPro" id="IPR036628">
    <property type="entry name" value="Clp_N_dom_sf"/>
</dbReference>
<dbReference type="Gene3D" id="3.40.50.300">
    <property type="entry name" value="P-loop containing nucleotide triphosphate hydrolases"/>
    <property type="match status" value="2"/>
</dbReference>
<dbReference type="CDD" id="cd19499">
    <property type="entry name" value="RecA-like_ClpB_Hsp104-like"/>
    <property type="match status" value="1"/>
</dbReference>
<dbReference type="InterPro" id="IPR003593">
    <property type="entry name" value="AAA+_ATPase"/>
</dbReference>
<dbReference type="EMBL" id="BARS01001869">
    <property type="protein sequence ID" value="GAF77474.1"/>
    <property type="molecule type" value="Genomic_DNA"/>
</dbReference>
<dbReference type="GO" id="GO:0034605">
    <property type="term" value="P:cellular response to heat"/>
    <property type="evidence" value="ECO:0007669"/>
    <property type="project" value="TreeGrafter"/>
</dbReference>
<dbReference type="Pfam" id="PF07724">
    <property type="entry name" value="AAA_2"/>
    <property type="match status" value="1"/>
</dbReference>
<feature type="domain" description="AAA+ ATPase" evidence="3">
    <location>
        <begin position="178"/>
        <end position="320"/>
    </location>
</feature>
<dbReference type="GO" id="GO:0016887">
    <property type="term" value="F:ATP hydrolysis activity"/>
    <property type="evidence" value="ECO:0007669"/>
    <property type="project" value="InterPro"/>
</dbReference>
<organism evidence="4">
    <name type="scientific">marine sediment metagenome</name>
    <dbReference type="NCBI Taxonomy" id="412755"/>
    <lineage>
        <taxon>unclassified sequences</taxon>
        <taxon>metagenomes</taxon>
        <taxon>ecological metagenomes</taxon>
    </lineage>
</organism>
<dbReference type="Pfam" id="PF00004">
    <property type="entry name" value="AAA"/>
    <property type="match status" value="1"/>
</dbReference>
<dbReference type="Pfam" id="PF17871">
    <property type="entry name" value="AAA_lid_9"/>
    <property type="match status" value="1"/>
</dbReference>
<dbReference type="SUPFAM" id="SSF81923">
    <property type="entry name" value="Double Clp-N motif"/>
    <property type="match status" value="1"/>
</dbReference>
<dbReference type="InterPro" id="IPR050130">
    <property type="entry name" value="ClpA_ClpB"/>
</dbReference>
<keyword evidence="2" id="KW-0067">ATP-binding</keyword>
<dbReference type="CDD" id="cd00009">
    <property type="entry name" value="AAA"/>
    <property type="match status" value="1"/>
</dbReference>
<evidence type="ECO:0000259" key="3">
    <source>
        <dbReference type="SMART" id="SM00382"/>
    </source>
</evidence>
<comment type="caution">
    <text evidence="4">The sequence shown here is derived from an EMBL/GenBank/DDBJ whole genome shotgun (WGS) entry which is preliminary data.</text>
</comment>
<evidence type="ECO:0000256" key="2">
    <source>
        <dbReference type="ARBA" id="ARBA00022840"/>
    </source>
</evidence>
<proteinExistence type="predicted"/>
<dbReference type="InterPro" id="IPR001270">
    <property type="entry name" value="ClpA/B"/>
</dbReference>
<dbReference type="Gene3D" id="1.10.8.60">
    <property type="match status" value="1"/>
</dbReference>
<evidence type="ECO:0000313" key="4">
    <source>
        <dbReference type="EMBL" id="GAF77474.1"/>
    </source>
</evidence>
<dbReference type="PRINTS" id="PR00300">
    <property type="entry name" value="CLPPROTEASEA"/>
</dbReference>
<reference evidence="4" key="1">
    <citation type="journal article" date="2014" name="Front. Microbiol.">
        <title>High frequency of phylogenetically diverse reductive dehalogenase-homologous genes in deep subseafloor sedimentary metagenomes.</title>
        <authorList>
            <person name="Kawai M."/>
            <person name="Futagami T."/>
            <person name="Toyoda A."/>
            <person name="Takaki Y."/>
            <person name="Nishi S."/>
            <person name="Hori S."/>
            <person name="Arai W."/>
            <person name="Tsubouchi T."/>
            <person name="Morono Y."/>
            <person name="Uchiyama I."/>
            <person name="Ito T."/>
            <person name="Fujiyama A."/>
            <person name="Inagaki F."/>
            <person name="Takami H."/>
        </authorList>
    </citation>
    <scope>NUCLEOTIDE SEQUENCE</scope>
    <source>
        <strain evidence="4">Expedition CK06-06</strain>
    </source>
</reference>
<accession>X0S910</accession>
<dbReference type="GO" id="GO:0005524">
    <property type="term" value="F:ATP binding"/>
    <property type="evidence" value="ECO:0007669"/>
    <property type="project" value="UniProtKB-KW"/>
</dbReference>
<feature type="non-terminal residue" evidence="4">
    <location>
        <position position="1"/>
    </location>
</feature>
<dbReference type="SUPFAM" id="SSF52540">
    <property type="entry name" value="P-loop containing nucleoside triphosphate hydrolases"/>
    <property type="match status" value="2"/>
</dbReference>
<dbReference type="AlphaFoldDB" id="X0S910"/>